<evidence type="ECO:0000256" key="3">
    <source>
        <dbReference type="ARBA" id="ARBA00022741"/>
    </source>
</evidence>
<dbReference type="Gene3D" id="3.40.50.300">
    <property type="entry name" value="P-loop containing nucleotide triphosphate hydrolases"/>
    <property type="match status" value="1"/>
</dbReference>
<dbReference type="GO" id="GO:0003924">
    <property type="term" value="F:GTPase activity"/>
    <property type="evidence" value="ECO:0007669"/>
    <property type="project" value="UniProtKB-UniRule"/>
</dbReference>
<evidence type="ECO:0000256" key="4">
    <source>
        <dbReference type="ARBA" id="ARBA00022801"/>
    </source>
</evidence>
<dbReference type="InterPro" id="IPR042101">
    <property type="entry name" value="SRP54_N_sf"/>
</dbReference>
<evidence type="ECO:0000313" key="12">
    <source>
        <dbReference type="Proteomes" id="UP000606463"/>
    </source>
</evidence>
<keyword evidence="7 9" id="KW-0675">Receptor</keyword>
<evidence type="ECO:0000256" key="9">
    <source>
        <dbReference type="HAMAP-Rule" id="MF_00920"/>
    </source>
</evidence>
<dbReference type="Gene3D" id="1.20.120.140">
    <property type="entry name" value="Signal recognition particle SRP54, nucleotide-binding domain"/>
    <property type="match status" value="1"/>
</dbReference>
<keyword evidence="2 9" id="KW-0963">Cytoplasm</keyword>
<dbReference type="InterPro" id="IPR004390">
    <property type="entry name" value="SR_rcpt_FtsY"/>
</dbReference>
<feature type="binding site" evidence="9">
    <location>
        <begin position="340"/>
        <end position="343"/>
    </location>
    <ligand>
        <name>GTP</name>
        <dbReference type="ChEBI" id="CHEBI:37565"/>
    </ligand>
</feature>
<sequence>MVFGFFWKRKKEEKPRDLSVKELNRLLKEGKYKKVTELLKDRYRENKQFLEIYFTALVESGKIETAKKLLEEVGKENLPPLAVAQLLEKKPKKESLFEKFKRGLKKTRKVLGLENFFKRSKLGEEFYEELEEILIKLDIGVDTAISLTEEVREKNFKSAEEVKEYLKGRFKEILSSCKGKFRLTRKPSVVLFVGINGSGKTTTIGKLAYKLTKEGKKVLIVACDTFRAAATEQLNEWANRANADFVGDKEGTDPGAVLYKGLKKAFEENYDTVLVDTAGRLHTKEHLLREMQKLVKIVKKFDEKGPEEILLVLDATIGQNSIKQAKLFSSAVDVSGIVLTKLDGTAKGGAIVAICKTLKIPVKFIGIGESIEDLEPFDVEKFVNAMFE</sequence>
<dbReference type="GO" id="GO:0006614">
    <property type="term" value="P:SRP-dependent cotranslational protein targeting to membrane"/>
    <property type="evidence" value="ECO:0007669"/>
    <property type="project" value="InterPro"/>
</dbReference>
<dbReference type="SUPFAM" id="SSF47364">
    <property type="entry name" value="Domain of the SRP/SRP receptor G-proteins"/>
    <property type="match status" value="1"/>
</dbReference>
<dbReference type="GO" id="GO:0005737">
    <property type="term" value="C:cytoplasm"/>
    <property type="evidence" value="ECO:0007669"/>
    <property type="project" value="UniProtKB-SubCell"/>
</dbReference>
<comment type="function">
    <text evidence="9">Involved in targeting and insertion of nascent membrane proteins into the cytoplasmic membrane. Acts as a receptor for the complex formed by the signal recognition particle (SRP) and the ribosome-nascent chain (RNC).</text>
</comment>
<evidence type="ECO:0000313" key="11">
    <source>
        <dbReference type="EMBL" id="HIP97813.1"/>
    </source>
</evidence>
<dbReference type="HAMAP" id="MF_00920">
    <property type="entry name" value="FtsY"/>
    <property type="match status" value="1"/>
</dbReference>
<protein>
    <recommendedName>
        <fullName evidence="9">Signal recognition particle receptor FtsY</fullName>
        <shortName evidence="9">SRP receptor</shortName>
        <ecNumber evidence="9">3.6.5.4</ecNumber>
    </recommendedName>
</protein>
<comment type="similarity">
    <text evidence="9">Belongs to the GTP-binding SRP family. FtsY subfamily.</text>
</comment>
<organism evidence="11 12">
    <name type="scientific">Aquifex aeolicus</name>
    <dbReference type="NCBI Taxonomy" id="63363"/>
    <lineage>
        <taxon>Bacteria</taxon>
        <taxon>Pseudomonadati</taxon>
        <taxon>Aquificota</taxon>
        <taxon>Aquificia</taxon>
        <taxon>Aquificales</taxon>
        <taxon>Aquificaceae</taxon>
        <taxon>Aquifex</taxon>
    </lineage>
</organism>
<accession>A0A9D0YNW3</accession>
<dbReference type="PROSITE" id="PS00300">
    <property type="entry name" value="SRP54"/>
    <property type="match status" value="1"/>
</dbReference>
<comment type="caution">
    <text evidence="11">The sequence shown here is derived from an EMBL/GenBank/DDBJ whole genome shotgun (WGS) entry which is preliminary data.</text>
</comment>
<dbReference type="CDD" id="cd17874">
    <property type="entry name" value="FtsY"/>
    <property type="match status" value="1"/>
</dbReference>
<dbReference type="Proteomes" id="UP000606463">
    <property type="component" value="Unassembled WGS sequence"/>
</dbReference>
<dbReference type="GO" id="GO:0005047">
    <property type="term" value="F:signal recognition particle binding"/>
    <property type="evidence" value="ECO:0007669"/>
    <property type="project" value="TreeGrafter"/>
</dbReference>
<dbReference type="NCBIfam" id="TIGR00064">
    <property type="entry name" value="ftsY"/>
    <property type="match status" value="1"/>
</dbReference>
<feature type="domain" description="SRP54-type proteins GTP-binding" evidence="10">
    <location>
        <begin position="361"/>
        <end position="374"/>
    </location>
</feature>
<keyword evidence="6 9" id="KW-0472">Membrane</keyword>
<dbReference type="GO" id="GO:0005525">
    <property type="term" value="F:GTP binding"/>
    <property type="evidence" value="ECO:0007669"/>
    <property type="project" value="UniProtKB-UniRule"/>
</dbReference>
<gene>
    <name evidence="9 11" type="primary">ftsY</name>
    <name evidence="11" type="ORF">EYH37_00365</name>
</gene>
<dbReference type="PANTHER" id="PTHR43134">
    <property type="entry name" value="SIGNAL RECOGNITION PARTICLE RECEPTOR SUBUNIT ALPHA"/>
    <property type="match status" value="1"/>
</dbReference>
<dbReference type="InterPro" id="IPR036225">
    <property type="entry name" value="SRP/SRP_N"/>
</dbReference>
<keyword evidence="1 9" id="KW-1003">Cell membrane</keyword>
<dbReference type="Pfam" id="PF00448">
    <property type="entry name" value="SRP54"/>
    <property type="match status" value="1"/>
</dbReference>
<dbReference type="SUPFAM" id="SSF52540">
    <property type="entry name" value="P-loop containing nucleoside triphosphate hydrolases"/>
    <property type="match status" value="1"/>
</dbReference>
<keyword evidence="5 9" id="KW-0342">GTP-binding</keyword>
<dbReference type="SMART" id="SM00962">
    <property type="entry name" value="SRP54"/>
    <property type="match status" value="1"/>
</dbReference>
<evidence type="ECO:0000256" key="8">
    <source>
        <dbReference type="ARBA" id="ARBA00048027"/>
    </source>
</evidence>
<evidence type="ECO:0000256" key="7">
    <source>
        <dbReference type="ARBA" id="ARBA00023170"/>
    </source>
</evidence>
<feature type="binding site" evidence="9">
    <location>
        <begin position="194"/>
        <end position="201"/>
    </location>
    <ligand>
        <name>GTP</name>
        <dbReference type="ChEBI" id="CHEBI:37565"/>
    </ligand>
</feature>
<dbReference type="SMART" id="SM00963">
    <property type="entry name" value="SRP54_N"/>
    <property type="match status" value="1"/>
</dbReference>
<keyword evidence="4 9" id="KW-0378">Hydrolase</keyword>
<comment type="subunit">
    <text evidence="9">Part of the signal recognition particle protein translocation system, which is composed of SRP and FtsY.</text>
</comment>
<evidence type="ECO:0000256" key="1">
    <source>
        <dbReference type="ARBA" id="ARBA00022475"/>
    </source>
</evidence>
<dbReference type="InterPro" id="IPR027417">
    <property type="entry name" value="P-loop_NTPase"/>
</dbReference>
<dbReference type="PANTHER" id="PTHR43134:SF1">
    <property type="entry name" value="SIGNAL RECOGNITION PARTICLE RECEPTOR SUBUNIT ALPHA"/>
    <property type="match status" value="1"/>
</dbReference>
<proteinExistence type="inferred from homology"/>
<dbReference type="SMART" id="SM00382">
    <property type="entry name" value="AAA"/>
    <property type="match status" value="1"/>
</dbReference>
<dbReference type="AlphaFoldDB" id="A0A9D0YNW3"/>
<evidence type="ECO:0000256" key="2">
    <source>
        <dbReference type="ARBA" id="ARBA00022490"/>
    </source>
</evidence>
<dbReference type="InterPro" id="IPR003593">
    <property type="entry name" value="AAA+_ATPase"/>
</dbReference>
<feature type="binding site" evidence="9">
    <location>
        <begin position="276"/>
        <end position="280"/>
    </location>
    <ligand>
        <name>GTP</name>
        <dbReference type="ChEBI" id="CHEBI:37565"/>
    </ligand>
</feature>
<dbReference type="InterPro" id="IPR000897">
    <property type="entry name" value="SRP54_GTPase_dom"/>
</dbReference>
<dbReference type="GO" id="GO:0005886">
    <property type="term" value="C:plasma membrane"/>
    <property type="evidence" value="ECO:0007669"/>
    <property type="project" value="UniProtKB-SubCell"/>
</dbReference>
<dbReference type="InterPro" id="IPR013822">
    <property type="entry name" value="Signal_recog_particl_SRP54_hlx"/>
</dbReference>
<reference evidence="11" key="1">
    <citation type="journal article" date="2020" name="ISME J.">
        <title>Gammaproteobacteria mediating utilization of methyl-, sulfur- and petroleum organic compounds in deep ocean hydrothermal plumes.</title>
        <authorList>
            <person name="Zhou Z."/>
            <person name="Liu Y."/>
            <person name="Pan J."/>
            <person name="Cron B.R."/>
            <person name="Toner B.M."/>
            <person name="Anantharaman K."/>
            <person name="Breier J.A."/>
            <person name="Dick G.J."/>
            <person name="Li M."/>
        </authorList>
    </citation>
    <scope>NUCLEOTIDE SEQUENCE</scope>
    <source>
        <strain evidence="11">SZUA-1501</strain>
    </source>
</reference>
<comment type="catalytic activity">
    <reaction evidence="8 9">
        <text>GTP + H2O = GDP + phosphate + H(+)</text>
        <dbReference type="Rhea" id="RHEA:19669"/>
        <dbReference type="ChEBI" id="CHEBI:15377"/>
        <dbReference type="ChEBI" id="CHEBI:15378"/>
        <dbReference type="ChEBI" id="CHEBI:37565"/>
        <dbReference type="ChEBI" id="CHEBI:43474"/>
        <dbReference type="ChEBI" id="CHEBI:58189"/>
        <dbReference type="EC" id="3.6.5.4"/>
    </reaction>
</comment>
<evidence type="ECO:0000256" key="5">
    <source>
        <dbReference type="ARBA" id="ARBA00023134"/>
    </source>
</evidence>
<comment type="subcellular location">
    <subcellularLocation>
        <location evidence="9">Cell membrane</location>
        <topology evidence="9">Peripheral membrane protein</topology>
        <orientation evidence="9">Cytoplasmic side</orientation>
    </subcellularLocation>
    <subcellularLocation>
        <location evidence="9">Cytoplasm</location>
    </subcellularLocation>
</comment>
<keyword evidence="3 9" id="KW-0547">Nucleotide-binding</keyword>
<evidence type="ECO:0000256" key="6">
    <source>
        <dbReference type="ARBA" id="ARBA00023136"/>
    </source>
</evidence>
<dbReference type="FunFam" id="3.40.50.300:FF:000053">
    <property type="entry name" value="Signal recognition particle receptor FtsY"/>
    <property type="match status" value="1"/>
</dbReference>
<dbReference type="EC" id="3.6.5.4" evidence="9"/>
<dbReference type="Pfam" id="PF02881">
    <property type="entry name" value="SRP54_N"/>
    <property type="match status" value="1"/>
</dbReference>
<name>A0A9D0YNW3_AQUAO</name>
<evidence type="ECO:0000259" key="10">
    <source>
        <dbReference type="PROSITE" id="PS00300"/>
    </source>
</evidence>
<dbReference type="EMBL" id="DQVE01000002">
    <property type="protein sequence ID" value="HIP97813.1"/>
    <property type="molecule type" value="Genomic_DNA"/>
</dbReference>